<gene>
    <name evidence="2" type="ORF">MM415A00879_0019</name>
</gene>
<protein>
    <recommendedName>
        <fullName evidence="3">Glycosyltransferase</fullName>
    </recommendedName>
</protein>
<reference evidence="2" key="1">
    <citation type="submission" date="2020-03" db="EMBL/GenBank/DDBJ databases">
        <title>The deep terrestrial virosphere.</title>
        <authorList>
            <person name="Holmfeldt K."/>
            <person name="Nilsson E."/>
            <person name="Simone D."/>
            <person name="Lopez-Fernandez M."/>
            <person name="Wu X."/>
            <person name="de Brujin I."/>
            <person name="Lundin D."/>
            <person name="Andersson A."/>
            <person name="Bertilsson S."/>
            <person name="Dopson M."/>
        </authorList>
    </citation>
    <scope>NUCLEOTIDE SEQUENCE</scope>
    <source>
        <strain evidence="2">MM415A00879</strain>
    </source>
</reference>
<organism evidence="2">
    <name type="scientific">viral metagenome</name>
    <dbReference type="NCBI Taxonomy" id="1070528"/>
    <lineage>
        <taxon>unclassified sequences</taxon>
        <taxon>metagenomes</taxon>
        <taxon>organismal metagenomes</taxon>
    </lineage>
</organism>
<dbReference type="AlphaFoldDB" id="A0A6M3KD32"/>
<accession>A0A6M3KD32</accession>
<sequence>MKKDLKLLHLANHIHHGLFQDDIVIGGFYNWHRVFHYPNNFVCWDKHTPKKIKEDNPDIILIGLSRPEILSMLPEEINRAIKSGQGIVTDPLQISRVGANKTVLSHHSDNNLRTLPRRLSEIQSVIDDVMETRPLKVFHIDYAVQMWKQVDSFSPGYMKHVLEQADILFTADISQGNAMYALLGGKKDIYFISHPTNIIPLKSIANKHTTKSPLIRAIIHRYDNEWYMPYLVDFPLREIDAAYKYIMLLLDGDPNNVTNLKSNGVDFVETGKRHTEWLHTLVDTFACVCSYHWFTNYGRSSVECAALKTPMVGSESTYLQNILFPELTSERGYVDDQAEMLLKLMTDPKFYKECQDYAFDKVEDVSYDSSKRKFLEMVNGEMEPRWKAGRYDKYKELVDKKEPMVKELPVEQPIQQPSNRAMRRKPKKGRIRRKLKKGRK</sequence>
<feature type="region of interest" description="Disordered" evidence="1">
    <location>
        <begin position="407"/>
        <end position="440"/>
    </location>
</feature>
<evidence type="ECO:0000256" key="1">
    <source>
        <dbReference type="SAM" id="MobiDB-lite"/>
    </source>
</evidence>
<dbReference type="SUPFAM" id="SSF53756">
    <property type="entry name" value="UDP-Glycosyltransferase/glycogen phosphorylase"/>
    <property type="match status" value="1"/>
</dbReference>
<evidence type="ECO:0000313" key="2">
    <source>
        <dbReference type="EMBL" id="QJA79448.1"/>
    </source>
</evidence>
<name>A0A6M3KD32_9ZZZZ</name>
<evidence type="ECO:0008006" key="3">
    <source>
        <dbReference type="Google" id="ProtNLM"/>
    </source>
</evidence>
<dbReference type="EMBL" id="MT142381">
    <property type="protein sequence ID" value="QJA79448.1"/>
    <property type="molecule type" value="Genomic_DNA"/>
</dbReference>
<feature type="compositionally biased region" description="Basic residues" evidence="1">
    <location>
        <begin position="421"/>
        <end position="440"/>
    </location>
</feature>
<proteinExistence type="predicted"/>